<name>A0A917FU40_9NOCA</name>
<sequence length="136" mass="14730">MSSGERDLAADFRVLVETVLDRLEPVIRRLDEGAGTGAEWQGCSWCPLCAAAAFLKGERHDLLSLAGGEMEQILTLVRDLLGEHVQKPASTDPVAHQQDSTSESAAESQSPIGAPTGWGEARRKRTYEPITVTVKE</sequence>
<dbReference type="AlphaFoldDB" id="A0A917FU40"/>
<dbReference type="EMBL" id="BMCU01000002">
    <property type="protein sequence ID" value="GGG05285.1"/>
    <property type="molecule type" value="Genomic_DNA"/>
</dbReference>
<comment type="caution">
    <text evidence="2">The sequence shown here is derived from an EMBL/GenBank/DDBJ whole genome shotgun (WGS) entry which is preliminary data.</text>
</comment>
<organism evidence="2 3">
    <name type="scientific">Rhodococcoides trifolii</name>
    <dbReference type="NCBI Taxonomy" id="908250"/>
    <lineage>
        <taxon>Bacteria</taxon>
        <taxon>Bacillati</taxon>
        <taxon>Actinomycetota</taxon>
        <taxon>Actinomycetes</taxon>
        <taxon>Mycobacteriales</taxon>
        <taxon>Nocardiaceae</taxon>
        <taxon>Rhodococcoides</taxon>
    </lineage>
</organism>
<reference evidence="2" key="1">
    <citation type="journal article" date="2014" name="Int. J. Syst. Evol. Microbiol.">
        <title>Complete genome sequence of Corynebacterium casei LMG S-19264T (=DSM 44701T), isolated from a smear-ripened cheese.</title>
        <authorList>
            <consortium name="US DOE Joint Genome Institute (JGI-PGF)"/>
            <person name="Walter F."/>
            <person name="Albersmeier A."/>
            <person name="Kalinowski J."/>
            <person name="Ruckert C."/>
        </authorList>
    </citation>
    <scope>NUCLEOTIDE SEQUENCE</scope>
    <source>
        <strain evidence="2">CCM 7905</strain>
    </source>
</reference>
<accession>A0A917FU40</accession>
<evidence type="ECO:0000313" key="2">
    <source>
        <dbReference type="EMBL" id="GGG05285.1"/>
    </source>
</evidence>
<dbReference type="Proteomes" id="UP000654257">
    <property type="component" value="Unassembled WGS sequence"/>
</dbReference>
<feature type="region of interest" description="Disordered" evidence="1">
    <location>
        <begin position="87"/>
        <end position="136"/>
    </location>
</feature>
<evidence type="ECO:0000313" key="3">
    <source>
        <dbReference type="Proteomes" id="UP000654257"/>
    </source>
</evidence>
<feature type="compositionally biased region" description="Polar residues" evidence="1">
    <location>
        <begin position="97"/>
        <end position="111"/>
    </location>
</feature>
<proteinExistence type="predicted"/>
<evidence type="ECO:0000256" key="1">
    <source>
        <dbReference type="SAM" id="MobiDB-lite"/>
    </source>
</evidence>
<protein>
    <submittedName>
        <fullName evidence="2">Uncharacterized protein</fullName>
    </submittedName>
</protein>
<dbReference type="RefSeq" id="WP_188544576.1">
    <property type="nucleotide sequence ID" value="NZ_BMCU01000002.1"/>
</dbReference>
<gene>
    <name evidence="2" type="ORF">GCM10007304_19220</name>
</gene>
<keyword evidence="3" id="KW-1185">Reference proteome</keyword>
<reference evidence="2" key="2">
    <citation type="submission" date="2020-09" db="EMBL/GenBank/DDBJ databases">
        <authorList>
            <person name="Sun Q."/>
            <person name="Sedlacek I."/>
        </authorList>
    </citation>
    <scope>NUCLEOTIDE SEQUENCE</scope>
    <source>
        <strain evidence="2">CCM 7905</strain>
    </source>
</reference>